<accession>A0A4V5TLM0</accession>
<organism evidence="1 2">
    <name type="scientific">Nocardioides jishulii</name>
    <dbReference type="NCBI Taxonomy" id="2575440"/>
    <lineage>
        <taxon>Bacteria</taxon>
        <taxon>Bacillati</taxon>
        <taxon>Actinomycetota</taxon>
        <taxon>Actinomycetes</taxon>
        <taxon>Propionibacteriales</taxon>
        <taxon>Nocardioidaceae</taxon>
        <taxon>Nocardioides</taxon>
    </lineage>
</organism>
<dbReference type="OrthoDB" id="9805588at2"/>
<evidence type="ECO:0000313" key="1">
    <source>
        <dbReference type="EMBL" id="TKI62383.1"/>
    </source>
</evidence>
<comment type="caution">
    <text evidence="1">The sequence shown here is derived from an EMBL/GenBank/DDBJ whole genome shotgun (WGS) entry which is preliminary data.</text>
</comment>
<dbReference type="AlphaFoldDB" id="A0A4V5TLM0"/>
<dbReference type="SUPFAM" id="SSF55154">
    <property type="entry name" value="CYTH-like phosphatases"/>
    <property type="match status" value="1"/>
</dbReference>
<evidence type="ECO:0000313" key="2">
    <source>
        <dbReference type="Proteomes" id="UP000307808"/>
    </source>
</evidence>
<dbReference type="InterPro" id="IPR033469">
    <property type="entry name" value="CYTH-like_dom_sf"/>
</dbReference>
<dbReference type="RefSeq" id="WP_137065652.1">
    <property type="nucleotide sequence ID" value="NZ_CP040748.1"/>
</dbReference>
<evidence type="ECO:0008006" key="3">
    <source>
        <dbReference type="Google" id="ProtNLM"/>
    </source>
</evidence>
<sequence>MATSLKYAVVERERRFLLRSLPTGITETFEIVDRYVDGTRLRLRRVRAADGSVVHKLTQKVRLAEDASQVACTNFYLDDAEWRLLTQSLPGKLLVKTRHKVTRDGDVVVVDVHTDGSMVAEIDGGDVVPVSVPAWLDVIREVTDDERWTGVGLAHSIDAS</sequence>
<proteinExistence type="predicted"/>
<dbReference type="EMBL" id="SZPY01000002">
    <property type="protein sequence ID" value="TKI62383.1"/>
    <property type="molecule type" value="Genomic_DNA"/>
</dbReference>
<dbReference type="Proteomes" id="UP000307808">
    <property type="component" value="Unassembled WGS sequence"/>
</dbReference>
<reference evidence="1 2" key="1">
    <citation type="submission" date="2019-04" db="EMBL/GenBank/DDBJ databases">
        <authorList>
            <person name="Dong K."/>
        </authorList>
    </citation>
    <scope>NUCLEOTIDE SEQUENCE [LARGE SCALE GENOMIC DNA]</scope>
    <source>
        <strain evidence="2">dk3543</strain>
    </source>
</reference>
<dbReference type="Gene3D" id="2.40.320.10">
    <property type="entry name" value="Hypothetical Protein Pfu-838710-001"/>
    <property type="match status" value="1"/>
</dbReference>
<protein>
    <recommendedName>
        <fullName evidence="3">CYTH domain-containing protein</fullName>
    </recommendedName>
</protein>
<gene>
    <name evidence="1" type="ORF">FC770_08280</name>
</gene>
<name>A0A4V5TLM0_9ACTN</name>
<keyword evidence="2" id="KW-1185">Reference proteome</keyword>